<evidence type="ECO:0000313" key="2">
    <source>
        <dbReference type="Proteomes" id="UP000602510"/>
    </source>
</evidence>
<reference evidence="1" key="1">
    <citation type="submission" date="2020-04" db="EMBL/GenBank/DDBJ databases">
        <title>Hybrid Assembly of Korean Phytophthora infestans isolates.</title>
        <authorList>
            <person name="Prokchorchik M."/>
            <person name="Lee Y."/>
            <person name="Seo J."/>
            <person name="Cho J.-H."/>
            <person name="Park Y.-E."/>
            <person name="Jang D.-C."/>
            <person name="Im J.-S."/>
            <person name="Choi J.-G."/>
            <person name="Park H.-J."/>
            <person name="Lee G.-B."/>
            <person name="Lee Y.-G."/>
            <person name="Hong S.-Y."/>
            <person name="Cho K."/>
            <person name="Sohn K.H."/>
        </authorList>
    </citation>
    <scope>NUCLEOTIDE SEQUENCE</scope>
    <source>
        <strain evidence="1">KR_1_A1</strain>
    </source>
</reference>
<gene>
    <name evidence="1" type="ORF">GN244_ATG06178</name>
</gene>
<dbReference type="Proteomes" id="UP000602510">
    <property type="component" value="Unassembled WGS sequence"/>
</dbReference>
<keyword evidence="2" id="KW-1185">Reference proteome</keyword>
<dbReference type="AlphaFoldDB" id="A0A833WXT4"/>
<accession>A0A833WXT4</accession>
<proteinExistence type="predicted"/>
<protein>
    <submittedName>
        <fullName evidence="1">Uncharacterized protein</fullName>
    </submittedName>
</protein>
<sequence>MLVGHESTPADVVANLKLNRGVDAALASLKLQVLISYVEMSSTKYPEKKVSVVGVLTTKYGEGAVVKCLVNAKEATRFTCIATKLQANQLHDWLKNNKTVKDVFTLLKIGEVNVHWFASSGKLEALDDYIEQFNIINPQHKTYLFSAGTSQSRSEESLSVY</sequence>
<name>A0A833WXT4_PHYIN</name>
<dbReference type="EMBL" id="WSZM01000117">
    <property type="protein sequence ID" value="KAF4041661.1"/>
    <property type="molecule type" value="Genomic_DNA"/>
</dbReference>
<comment type="caution">
    <text evidence="1">The sequence shown here is derived from an EMBL/GenBank/DDBJ whole genome shotgun (WGS) entry which is preliminary data.</text>
</comment>
<evidence type="ECO:0000313" key="1">
    <source>
        <dbReference type="EMBL" id="KAF4041661.1"/>
    </source>
</evidence>
<organism evidence="1 2">
    <name type="scientific">Phytophthora infestans</name>
    <name type="common">Potato late blight agent</name>
    <name type="synonym">Botrytis infestans</name>
    <dbReference type="NCBI Taxonomy" id="4787"/>
    <lineage>
        <taxon>Eukaryota</taxon>
        <taxon>Sar</taxon>
        <taxon>Stramenopiles</taxon>
        <taxon>Oomycota</taxon>
        <taxon>Peronosporomycetes</taxon>
        <taxon>Peronosporales</taxon>
        <taxon>Peronosporaceae</taxon>
        <taxon>Phytophthora</taxon>
    </lineage>
</organism>